<sequence length="123" mass="13260">MIYLEGAMHKKINWWIAALVILIITISAAYAISAKAARYAWYFGGQITKVQQAKTCGCPKEPPCSNGCPCGYSDVTIRPFGGGQTYVCVPSTFLVKGKGLLQGLKIIGGGQSSLSPEWIWTVN</sequence>
<accession>A0A1G1XVH2</accession>
<reference evidence="2 3" key="1">
    <citation type="journal article" date="2016" name="Nat. Commun.">
        <title>Thousands of microbial genomes shed light on interconnected biogeochemical processes in an aquifer system.</title>
        <authorList>
            <person name="Anantharaman K."/>
            <person name="Brown C.T."/>
            <person name="Hug L.A."/>
            <person name="Sharon I."/>
            <person name="Castelle C.J."/>
            <person name="Probst A.J."/>
            <person name="Thomas B.C."/>
            <person name="Singh A."/>
            <person name="Wilkins M.J."/>
            <person name="Karaoz U."/>
            <person name="Brodie E.L."/>
            <person name="Williams K.H."/>
            <person name="Hubbard S.S."/>
            <person name="Banfield J.F."/>
        </authorList>
    </citation>
    <scope>NUCLEOTIDE SEQUENCE [LARGE SCALE GENOMIC DNA]</scope>
</reference>
<proteinExistence type="predicted"/>
<keyword evidence="1" id="KW-0812">Transmembrane</keyword>
<keyword evidence="1" id="KW-1133">Transmembrane helix</keyword>
<keyword evidence="1" id="KW-0472">Membrane</keyword>
<dbReference type="Proteomes" id="UP000176241">
    <property type="component" value="Unassembled WGS sequence"/>
</dbReference>
<feature type="transmembrane region" description="Helical" evidence="1">
    <location>
        <begin position="12"/>
        <end position="32"/>
    </location>
</feature>
<organism evidence="2 3">
    <name type="scientific">Candidatus Buchananbacteria bacterium RIFCSPHIGHO2_01_FULL_39_8</name>
    <dbReference type="NCBI Taxonomy" id="1797533"/>
    <lineage>
        <taxon>Bacteria</taxon>
        <taxon>Candidatus Buchananiibacteriota</taxon>
    </lineage>
</organism>
<dbReference type="AlphaFoldDB" id="A0A1G1XVH2"/>
<comment type="caution">
    <text evidence="2">The sequence shown here is derived from an EMBL/GenBank/DDBJ whole genome shotgun (WGS) entry which is preliminary data.</text>
</comment>
<name>A0A1G1XVH2_9BACT</name>
<evidence type="ECO:0000313" key="3">
    <source>
        <dbReference type="Proteomes" id="UP000176241"/>
    </source>
</evidence>
<protein>
    <submittedName>
        <fullName evidence="2">Uncharacterized protein</fullName>
    </submittedName>
</protein>
<gene>
    <name evidence="2" type="ORF">A2731_02600</name>
</gene>
<dbReference type="EMBL" id="MHIC01000038">
    <property type="protein sequence ID" value="OGY43991.1"/>
    <property type="molecule type" value="Genomic_DNA"/>
</dbReference>
<evidence type="ECO:0000256" key="1">
    <source>
        <dbReference type="SAM" id="Phobius"/>
    </source>
</evidence>
<evidence type="ECO:0000313" key="2">
    <source>
        <dbReference type="EMBL" id="OGY43991.1"/>
    </source>
</evidence>